<sequence length="258" mass="29414">MLNSYSNNKNGEEFKKTVEKIDILKTIDISGINFLDIKTVSTYINFIPTSEKQAKVHFYGEYGSNYPDLQLAKKKDRLNLEIKRFPEAKVDSEKKDSLNLDIYIPNHYNNNIEVKTVSGNVNFGDKNQEVTDDKITEKLELSSMNNENIRIKSISGNIRVYRFNGDTDISTVSGTVFLHYFLFDHNIKVKTTSGNTNISLPENSSFLLRKESVSGNIRSDFPIYLRKNDRFITGEYGHGENSIDINTVSGTTKIARNK</sequence>
<dbReference type="InterPro" id="IPR025164">
    <property type="entry name" value="Toastrack_DUF4097"/>
</dbReference>
<dbReference type="InParanoid" id="B2A0X2"/>
<dbReference type="HOGENOM" id="CLU_1077007_0_0_9"/>
<dbReference type="AlphaFoldDB" id="B2A0X2"/>
<dbReference type="Pfam" id="PF13349">
    <property type="entry name" value="DUF4097"/>
    <property type="match status" value="1"/>
</dbReference>
<reference evidence="2 3" key="2">
    <citation type="journal article" date="2011" name="J. Bacteriol.">
        <title>Complete genome sequence of the anaerobic, halophilic alkalithermophile Natranaerobius thermophilus JW/NM-WN-LF.</title>
        <authorList>
            <person name="Zhao B."/>
            <person name="Mesbah N.M."/>
            <person name="Dalin E."/>
            <person name="Goodwin L."/>
            <person name="Nolan M."/>
            <person name="Pitluck S."/>
            <person name="Chertkov O."/>
            <person name="Brettin T.S."/>
            <person name="Han J."/>
            <person name="Larimer F.W."/>
            <person name="Land M.L."/>
            <person name="Hauser L."/>
            <person name="Kyrpides N."/>
            <person name="Wiegel J."/>
        </authorList>
    </citation>
    <scope>NUCLEOTIDE SEQUENCE [LARGE SCALE GENOMIC DNA]</scope>
    <source>
        <strain evidence="3">ATCC BAA-1301 / DSM 18059 / JW/NM-WN-LF</strain>
    </source>
</reference>
<dbReference type="eggNOG" id="COG3595">
    <property type="taxonomic scope" value="Bacteria"/>
</dbReference>
<dbReference type="STRING" id="457570.Nther_2436"/>
<reference evidence="2 3" key="1">
    <citation type="submission" date="2008-04" db="EMBL/GenBank/DDBJ databases">
        <title>Complete sequence of chromosome of Natranaerobius thermophilus JW/NM-WN-LF.</title>
        <authorList>
            <consortium name="US DOE Joint Genome Institute"/>
            <person name="Copeland A."/>
            <person name="Lucas S."/>
            <person name="Lapidus A."/>
            <person name="Glavina del Rio T."/>
            <person name="Dalin E."/>
            <person name="Tice H."/>
            <person name="Bruce D."/>
            <person name="Goodwin L."/>
            <person name="Pitluck S."/>
            <person name="Chertkov O."/>
            <person name="Brettin T."/>
            <person name="Detter J.C."/>
            <person name="Han C."/>
            <person name="Kuske C.R."/>
            <person name="Schmutz J."/>
            <person name="Larimer F."/>
            <person name="Land M."/>
            <person name="Hauser L."/>
            <person name="Kyrpides N."/>
            <person name="Lykidis A."/>
            <person name="Mesbah N.M."/>
            <person name="Wiegel J."/>
        </authorList>
    </citation>
    <scope>NUCLEOTIDE SEQUENCE [LARGE SCALE GENOMIC DNA]</scope>
    <source>
        <strain evidence="3">ATCC BAA-1301 / DSM 18059 / JW/NM-WN-LF</strain>
    </source>
</reference>
<organism evidence="2 3">
    <name type="scientific">Natranaerobius thermophilus (strain ATCC BAA-1301 / DSM 18059 / JW/NM-WN-LF)</name>
    <dbReference type="NCBI Taxonomy" id="457570"/>
    <lineage>
        <taxon>Bacteria</taxon>
        <taxon>Bacillati</taxon>
        <taxon>Bacillota</taxon>
        <taxon>Clostridia</taxon>
        <taxon>Natranaerobiales</taxon>
        <taxon>Natranaerobiaceae</taxon>
        <taxon>Natranaerobius</taxon>
    </lineage>
</organism>
<feature type="domain" description="DUF4097" evidence="1">
    <location>
        <begin position="138"/>
        <end position="254"/>
    </location>
</feature>
<dbReference type="RefSeq" id="WP_012448847.1">
    <property type="nucleotide sequence ID" value="NC_010718.1"/>
</dbReference>
<dbReference type="FunCoup" id="B2A0X2">
    <property type="interactions" value="79"/>
</dbReference>
<dbReference type="EMBL" id="CP001034">
    <property type="protein sequence ID" value="ACB86001.1"/>
    <property type="molecule type" value="Genomic_DNA"/>
</dbReference>
<name>B2A0X2_NATTJ</name>
<gene>
    <name evidence="2" type="ordered locus">Nther_2436</name>
</gene>
<dbReference type="Proteomes" id="UP000001683">
    <property type="component" value="Chromosome"/>
</dbReference>
<accession>B2A0X2</accession>
<keyword evidence="3" id="KW-1185">Reference proteome</keyword>
<dbReference type="OrthoDB" id="2064627at2"/>
<evidence type="ECO:0000313" key="2">
    <source>
        <dbReference type="EMBL" id="ACB86001.1"/>
    </source>
</evidence>
<evidence type="ECO:0000259" key="1">
    <source>
        <dbReference type="Pfam" id="PF13349"/>
    </source>
</evidence>
<protein>
    <recommendedName>
        <fullName evidence="1">DUF4097 domain-containing protein</fullName>
    </recommendedName>
</protein>
<evidence type="ECO:0000313" key="3">
    <source>
        <dbReference type="Proteomes" id="UP000001683"/>
    </source>
</evidence>
<dbReference type="KEGG" id="nth:Nther_2436"/>
<proteinExistence type="predicted"/>